<gene>
    <name evidence="2" type="ORF">F4559_003517</name>
</gene>
<dbReference type="EMBL" id="JACHJS010000001">
    <property type="protein sequence ID" value="MBB4966158.1"/>
    <property type="molecule type" value="Genomic_DNA"/>
</dbReference>
<organism evidence="2 3">
    <name type="scientific">Saccharothrix violaceirubra</name>
    <dbReference type="NCBI Taxonomy" id="413306"/>
    <lineage>
        <taxon>Bacteria</taxon>
        <taxon>Bacillati</taxon>
        <taxon>Actinomycetota</taxon>
        <taxon>Actinomycetes</taxon>
        <taxon>Pseudonocardiales</taxon>
        <taxon>Pseudonocardiaceae</taxon>
        <taxon>Saccharothrix</taxon>
    </lineage>
</organism>
<proteinExistence type="predicted"/>
<accession>A0A7W7T409</accession>
<reference evidence="2 3" key="1">
    <citation type="submission" date="2020-08" db="EMBL/GenBank/DDBJ databases">
        <title>Sequencing the genomes of 1000 actinobacteria strains.</title>
        <authorList>
            <person name="Klenk H.-P."/>
        </authorList>
    </citation>
    <scope>NUCLEOTIDE SEQUENCE [LARGE SCALE GENOMIC DNA]</scope>
    <source>
        <strain evidence="2 3">DSM 45084</strain>
    </source>
</reference>
<dbReference type="Proteomes" id="UP000542674">
    <property type="component" value="Unassembled WGS sequence"/>
</dbReference>
<feature type="transmembrane region" description="Helical" evidence="1">
    <location>
        <begin position="12"/>
        <end position="33"/>
    </location>
</feature>
<sequence>MTTARWGMEQTVAVAALLPLFGFMFSCLFSTSFRDRSGRCRRRRKATR</sequence>
<evidence type="ECO:0000313" key="2">
    <source>
        <dbReference type="EMBL" id="MBB4966158.1"/>
    </source>
</evidence>
<protein>
    <submittedName>
        <fullName evidence="2">Uncharacterized protein</fullName>
    </submittedName>
</protein>
<dbReference type="PROSITE" id="PS51257">
    <property type="entry name" value="PROKAR_LIPOPROTEIN"/>
    <property type="match status" value="1"/>
</dbReference>
<dbReference type="AlphaFoldDB" id="A0A7W7T409"/>
<keyword evidence="1" id="KW-1133">Transmembrane helix</keyword>
<name>A0A7W7T409_9PSEU</name>
<keyword evidence="3" id="KW-1185">Reference proteome</keyword>
<keyword evidence="1" id="KW-0472">Membrane</keyword>
<evidence type="ECO:0000256" key="1">
    <source>
        <dbReference type="SAM" id="Phobius"/>
    </source>
</evidence>
<keyword evidence="1" id="KW-0812">Transmembrane</keyword>
<comment type="caution">
    <text evidence="2">The sequence shown here is derived from an EMBL/GenBank/DDBJ whole genome shotgun (WGS) entry which is preliminary data.</text>
</comment>
<evidence type="ECO:0000313" key="3">
    <source>
        <dbReference type="Proteomes" id="UP000542674"/>
    </source>
</evidence>